<proteinExistence type="predicted"/>
<sequence>MKFHSLFLALVATSGLFSHFSYAESTQLRAEFHSEILVGTCTAKITHGGTETATVDFGDVFKGDIGTRAEAFNVELSGCIGVKTTTVAVQPGAGNSCSGEAYNTVGNTNTAVEIWSNAPDTGTKLACKTGESSVSLSHTFQDRTKDQAYTYPMVARWVVANGKMATDVKTGEATSLITFLVTYQ</sequence>
<feature type="signal peptide" evidence="1">
    <location>
        <begin position="1"/>
        <end position="23"/>
    </location>
</feature>
<dbReference type="Gene3D" id="2.60.40.1090">
    <property type="entry name" value="Fimbrial-type adhesion domain"/>
    <property type="match status" value="1"/>
</dbReference>
<gene>
    <name evidence="3" type="ORF">CHU32_16840</name>
    <name evidence="2" type="ORF">CHU33_22120</name>
</gene>
<dbReference type="OrthoDB" id="6504655at2"/>
<dbReference type="InterPro" id="IPR008966">
    <property type="entry name" value="Adhesion_dom_sf"/>
</dbReference>
<organism evidence="3 5">
    <name type="scientific">Superficieibacter electus</name>
    <dbReference type="NCBI Taxonomy" id="2022662"/>
    <lineage>
        <taxon>Bacteria</taxon>
        <taxon>Pseudomonadati</taxon>
        <taxon>Pseudomonadota</taxon>
        <taxon>Gammaproteobacteria</taxon>
        <taxon>Enterobacterales</taxon>
        <taxon>Enterobacteriaceae</taxon>
        <taxon>Superficieibacter</taxon>
    </lineage>
</organism>
<dbReference type="EMBL" id="PQGD01000013">
    <property type="protein sequence ID" value="POP47009.1"/>
    <property type="molecule type" value="Genomic_DNA"/>
</dbReference>
<keyword evidence="4" id="KW-1185">Reference proteome</keyword>
<evidence type="ECO:0000256" key="1">
    <source>
        <dbReference type="SAM" id="SignalP"/>
    </source>
</evidence>
<dbReference type="GO" id="GO:0043709">
    <property type="term" value="P:cell adhesion involved in single-species biofilm formation"/>
    <property type="evidence" value="ECO:0007669"/>
    <property type="project" value="TreeGrafter"/>
</dbReference>
<dbReference type="InterPro" id="IPR050263">
    <property type="entry name" value="Bact_Fimbrial_Adh_Pro"/>
</dbReference>
<dbReference type="Proteomes" id="UP000237073">
    <property type="component" value="Unassembled WGS sequence"/>
</dbReference>
<accession>A0A2P5GMG4</accession>
<protein>
    <submittedName>
        <fullName evidence="3">Fimbrial protein StaE</fullName>
    </submittedName>
</protein>
<evidence type="ECO:0000313" key="3">
    <source>
        <dbReference type="EMBL" id="POP47009.1"/>
    </source>
</evidence>
<dbReference type="SUPFAM" id="SSF49401">
    <property type="entry name" value="Bacterial adhesins"/>
    <property type="match status" value="1"/>
</dbReference>
<dbReference type="PANTHER" id="PTHR33420:SF12">
    <property type="entry name" value="FIMBRIN-LIKE PROTEIN FIMI-RELATED"/>
    <property type="match status" value="1"/>
</dbReference>
<reference evidence="4 5" key="1">
    <citation type="submission" date="2018-01" db="EMBL/GenBank/DDBJ databases">
        <title>Superficieibacter electus gen. nov., sp. nov., an extended-spectrum beta-lactamase possessing member of the Enterobacteriaceae family, isolated from intensive care unit surfaces.</title>
        <authorList>
            <person name="Potter R.F."/>
            <person name="D'Souza A.W."/>
        </authorList>
    </citation>
    <scope>NUCLEOTIDE SEQUENCE [LARGE SCALE GENOMIC DNA]</scope>
    <source>
        <strain evidence="3 5">BP-1</strain>
        <strain evidence="2 4">BP-2</strain>
    </source>
</reference>
<dbReference type="GO" id="GO:0009289">
    <property type="term" value="C:pilus"/>
    <property type="evidence" value="ECO:0007669"/>
    <property type="project" value="InterPro"/>
</dbReference>
<evidence type="ECO:0000313" key="4">
    <source>
        <dbReference type="Proteomes" id="UP000237073"/>
    </source>
</evidence>
<evidence type="ECO:0000313" key="5">
    <source>
        <dbReference type="Proteomes" id="UP000247005"/>
    </source>
</evidence>
<keyword evidence="1" id="KW-0732">Signal</keyword>
<name>A0A2P5GMG4_9ENTR</name>
<dbReference type="InterPro" id="IPR036937">
    <property type="entry name" value="Adhesion_dom_fimbrial_sf"/>
</dbReference>
<feature type="chain" id="PRO_5015143202" evidence="1">
    <location>
        <begin position="24"/>
        <end position="184"/>
    </location>
</feature>
<dbReference type="RefSeq" id="WP_103678206.1">
    <property type="nucleotide sequence ID" value="NZ_PQGD01000013.1"/>
</dbReference>
<dbReference type="AlphaFoldDB" id="A0A2P5GMG4"/>
<comment type="caution">
    <text evidence="3">The sequence shown here is derived from an EMBL/GenBank/DDBJ whole genome shotgun (WGS) entry which is preliminary data.</text>
</comment>
<dbReference type="PANTHER" id="PTHR33420">
    <property type="entry name" value="FIMBRIAL SUBUNIT ELFA-RELATED"/>
    <property type="match status" value="1"/>
</dbReference>
<dbReference type="Proteomes" id="UP000247005">
    <property type="component" value="Unassembled WGS sequence"/>
</dbReference>
<dbReference type="EMBL" id="PQGE01000025">
    <property type="protein sequence ID" value="POP41580.1"/>
    <property type="molecule type" value="Genomic_DNA"/>
</dbReference>
<evidence type="ECO:0000313" key="2">
    <source>
        <dbReference type="EMBL" id="POP41580.1"/>
    </source>
</evidence>